<dbReference type="InterPro" id="IPR036890">
    <property type="entry name" value="HATPase_C_sf"/>
</dbReference>
<dbReference type="SMART" id="SM00387">
    <property type="entry name" value="HATPase_c"/>
    <property type="match status" value="1"/>
</dbReference>
<evidence type="ECO:0000313" key="15">
    <source>
        <dbReference type="Proteomes" id="UP000300142"/>
    </source>
</evidence>
<dbReference type="InterPro" id="IPR016132">
    <property type="entry name" value="Phyto_chromo_attachment"/>
</dbReference>
<comment type="caution">
    <text evidence="14">The sequence shown here is derived from an EMBL/GenBank/DDBJ whole genome shotgun (WGS) entry which is preliminary data.</text>
</comment>
<dbReference type="CDD" id="cd16921">
    <property type="entry name" value="HATPase_FilI-like"/>
    <property type="match status" value="1"/>
</dbReference>
<dbReference type="RefSeq" id="WP_137668057.1">
    <property type="nucleotide sequence ID" value="NZ_BJCE01000113.1"/>
</dbReference>
<dbReference type="SUPFAM" id="SSF47384">
    <property type="entry name" value="Homodimeric domain of signal transducing histidine kinase"/>
    <property type="match status" value="1"/>
</dbReference>
<keyword evidence="15" id="KW-1185">Reference proteome</keyword>
<keyword evidence="5" id="KW-0597">Phosphoprotein</keyword>
<evidence type="ECO:0000256" key="11">
    <source>
        <dbReference type="ARBA" id="ARBA00055745"/>
    </source>
</evidence>
<dbReference type="GO" id="GO:0009881">
    <property type="term" value="F:photoreceptor activity"/>
    <property type="evidence" value="ECO:0007669"/>
    <property type="project" value="UniProtKB-KW"/>
</dbReference>
<keyword evidence="8 14" id="KW-0418">Kinase</keyword>
<dbReference type="EMBL" id="BJCE01000113">
    <property type="protein sequence ID" value="GCL38058.1"/>
    <property type="molecule type" value="Genomic_DNA"/>
</dbReference>
<evidence type="ECO:0000256" key="9">
    <source>
        <dbReference type="ARBA" id="ARBA00022991"/>
    </source>
</evidence>
<dbReference type="Pfam" id="PF00512">
    <property type="entry name" value="HisKA"/>
    <property type="match status" value="1"/>
</dbReference>
<dbReference type="InterPro" id="IPR029016">
    <property type="entry name" value="GAF-like_dom_sf"/>
</dbReference>
<evidence type="ECO:0000256" key="3">
    <source>
        <dbReference type="ARBA" id="ARBA00012438"/>
    </source>
</evidence>
<dbReference type="InterPro" id="IPR005467">
    <property type="entry name" value="His_kinase_dom"/>
</dbReference>
<dbReference type="InterPro" id="IPR013654">
    <property type="entry name" value="PAS_2"/>
</dbReference>
<organism evidence="14 15">
    <name type="scientific">Sphaerospermopsis reniformis</name>
    <dbReference type="NCBI Taxonomy" id="531300"/>
    <lineage>
        <taxon>Bacteria</taxon>
        <taxon>Bacillati</taxon>
        <taxon>Cyanobacteriota</taxon>
        <taxon>Cyanophyceae</taxon>
        <taxon>Nostocales</taxon>
        <taxon>Aphanizomenonaceae</taxon>
        <taxon>Sphaerospermopsis</taxon>
    </lineage>
</organism>
<reference evidence="15" key="1">
    <citation type="submission" date="2019-02" db="EMBL/GenBank/DDBJ databases">
        <title>Draft genome sequence of Sphaerospermopsis reniformis NIES-1949.</title>
        <authorList>
            <person name="Yamaguchi H."/>
            <person name="Suzuki S."/>
            <person name="Kawachi M."/>
        </authorList>
    </citation>
    <scope>NUCLEOTIDE SEQUENCE [LARGE SCALE GENOMIC DNA]</scope>
    <source>
        <strain evidence="15">NIES-1949</strain>
    </source>
</reference>
<dbReference type="SUPFAM" id="SSF55781">
    <property type="entry name" value="GAF domain-like"/>
    <property type="match status" value="2"/>
</dbReference>
<evidence type="ECO:0000256" key="1">
    <source>
        <dbReference type="ARBA" id="ARBA00000085"/>
    </source>
</evidence>
<evidence type="ECO:0000256" key="7">
    <source>
        <dbReference type="ARBA" id="ARBA00022679"/>
    </source>
</evidence>
<dbReference type="InterPro" id="IPR003594">
    <property type="entry name" value="HATPase_dom"/>
</dbReference>
<evidence type="ECO:0000256" key="2">
    <source>
        <dbReference type="ARBA" id="ARBA00006402"/>
    </source>
</evidence>
<keyword evidence="4" id="KW-0600">Photoreceptor protein</keyword>
<dbReference type="GO" id="GO:0009584">
    <property type="term" value="P:detection of visible light"/>
    <property type="evidence" value="ECO:0007669"/>
    <property type="project" value="InterPro"/>
</dbReference>
<dbReference type="Proteomes" id="UP000300142">
    <property type="component" value="Unassembled WGS sequence"/>
</dbReference>
<evidence type="ECO:0000256" key="6">
    <source>
        <dbReference type="ARBA" id="ARBA00022606"/>
    </source>
</evidence>
<sequence length="778" mass="88879">MDISLQVQSLQVQSLQVQNVSDIKIKSLKEAPIHLSSQIQPYGILLILEEPELNVLQVSNNTLNVFGISPENMVQKKLEDLIDPFQFERIKSGLLDQNLNFINPTKLWIKKKGDEYTVFDAVFHRNSEGFLILELEPAISQENIPFLSFYHLARASINRLENTKNLREFCQIIVQEVRKVTGFDRVMLYKFDDDGHGSVIAEEKIDELESYLGLHYPESDIPKPARKLFIDNSIRLIPDTNIEPVIIFPVDNPVTNRPVDLTNSILRSPAPCHIEYLHNMGVGASLTISLIKDQKLWGLIACHHKTPKYVSYELRKACEFLGRVIFSEISAREETEDYDYRMNLTYIQSLLVEYMSQEDNFIDGLVKNQPNLLDLTSATGAAVCFGGNYTLIGETPREEELNFLVEWLKNNIEDEVFYTDSLANIYPDAISFKNVASGLLAIPISQRNYVLWFRPEVIQTVNWGGDPNKAYEVNQTQGNLRLCPRKSFELWKETVRLTSLLWQYVEIKAALELRKAIVNIVLRQADELAQLAHDLERSNAELKKFAYVASHDLQEPLNQVANYVQLLEMRYEAALDEDAKEFINFAVEGVSLMQTLIDDILAYSKVDTQAIAFQVTEVETALEKALSNLRKRISETGATITHDPLPTVMADSTQIMQLFLNLIGNAIKFRSHEPPEIHIGAERLEDEWLFSVRDNGIGIDPQFSDRIFVIFQRLHTRDEYPGTGMGLAICKKIIECHRGRIWVESQLGQGATFYFTIPAGGRDRERRNGRNTQNNLFS</sequence>
<dbReference type="PROSITE" id="PS50046">
    <property type="entry name" value="PHYTOCHROME_2"/>
    <property type="match status" value="1"/>
</dbReference>
<dbReference type="InterPro" id="IPR035965">
    <property type="entry name" value="PAS-like_dom_sf"/>
</dbReference>
<dbReference type="AlphaFoldDB" id="A0A480A3H2"/>
<keyword evidence="7" id="KW-0808">Transferase</keyword>
<feature type="domain" description="Histidine kinase" evidence="13">
    <location>
        <begin position="548"/>
        <end position="761"/>
    </location>
</feature>
<evidence type="ECO:0000259" key="13">
    <source>
        <dbReference type="PROSITE" id="PS50109"/>
    </source>
</evidence>
<keyword evidence="10" id="KW-0675">Receptor</keyword>
<dbReference type="SUPFAM" id="SSF55874">
    <property type="entry name" value="ATPase domain of HSP90 chaperone/DNA topoisomerase II/histidine kinase"/>
    <property type="match status" value="1"/>
</dbReference>
<proteinExistence type="inferred from homology"/>
<dbReference type="CDD" id="cd00082">
    <property type="entry name" value="HisKA"/>
    <property type="match status" value="1"/>
</dbReference>
<keyword evidence="6" id="KW-0716">Sensory transduction</keyword>
<dbReference type="InterPro" id="IPR003018">
    <property type="entry name" value="GAF"/>
</dbReference>
<comment type="similarity">
    <text evidence="2">In the N-terminal section; belongs to the phytochrome family.</text>
</comment>
<dbReference type="Gene3D" id="1.10.287.130">
    <property type="match status" value="1"/>
</dbReference>
<dbReference type="GO" id="GO:0006355">
    <property type="term" value="P:regulation of DNA-templated transcription"/>
    <property type="evidence" value="ECO:0007669"/>
    <property type="project" value="InterPro"/>
</dbReference>
<dbReference type="InterPro" id="IPR003661">
    <property type="entry name" value="HisK_dim/P_dom"/>
</dbReference>
<dbReference type="InterPro" id="IPR043150">
    <property type="entry name" value="Phytochrome_PHY_sf"/>
</dbReference>
<evidence type="ECO:0000256" key="4">
    <source>
        <dbReference type="ARBA" id="ARBA00022543"/>
    </source>
</evidence>
<accession>A0A480A3H2</accession>
<dbReference type="PROSITE" id="PS50109">
    <property type="entry name" value="HIS_KIN"/>
    <property type="match status" value="1"/>
</dbReference>
<dbReference type="SUPFAM" id="SSF55785">
    <property type="entry name" value="PYP-like sensor domain (PAS domain)"/>
    <property type="match status" value="1"/>
</dbReference>
<dbReference type="FunFam" id="3.30.565.10:FF:000006">
    <property type="entry name" value="Sensor histidine kinase WalK"/>
    <property type="match status" value="1"/>
</dbReference>
<keyword evidence="9" id="KW-0157">Chromophore</keyword>
<dbReference type="InterPro" id="IPR013515">
    <property type="entry name" value="Phytochrome_cen-reg"/>
</dbReference>
<dbReference type="PANTHER" id="PTHR43304">
    <property type="entry name" value="PHYTOCHROME-LIKE PROTEIN CPH1"/>
    <property type="match status" value="1"/>
</dbReference>
<dbReference type="Pfam" id="PF08446">
    <property type="entry name" value="PAS_2"/>
    <property type="match status" value="1"/>
</dbReference>
<dbReference type="Gene3D" id="3.30.565.10">
    <property type="entry name" value="Histidine kinase-like ATPase, C-terminal domain"/>
    <property type="match status" value="1"/>
</dbReference>
<feature type="domain" description="Phytochrome chromophore attachment site" evidence="12">
    <location>
        <begin position="165"/>
        <end position="323"/>
    </location>
</feature>
<dbReference type="EC" id="2.7.13.3" evidence="3"/>
<evidence type="ECO:0000256" key="8">
    <source>
        <dbReference type="ARBA" id="ARBA00022777"/>
    </source>
</evidence>
<dbReference type="SMART" id="SM00388">
    <property type="entry name" value="HisKA"/>
    <property type="match status" value="1"/>
</dbReference>
<evidence type="ECO:0000256" key="10">
    <source>
        <dbReference type="ARBA" id="ARBA00023170"/>
    </source>
</evidence>
<evidence type="ECO:0000259" key="12">
    <source>
        <dbReference type="PROSITE" id="PS50046"/>
    </source>
</evidence>
<dbReference type="Gene3D" id="3.30.450.20">
    <property type="entry name" value="PAS domain"/>
    <property type="match status" value="1"/>
</dbReference>
<dbReference type="GO" id="GO:0000155">
    <property type="term" value="F:phosphorelay sensor kinase activity"/>
    <property type="evidence" value="ECO:0007669"/>
    <property type="project" value="InterPro"/>
</dbReference>
<dbReference type="Pfam" id="PF00360">
    <property type="entry name" value="PHY"/>
    <property type="match status" value="1"/>
</dbReference>
<dbReference type="PRINTS" id="PR01033">
    <property type="entry name" value="PHYTOCHROME"/>
</dbReference>
<dbReference type="InterPro" id="IPR052162">
    <property type="entry name" value="Sensor_kinase/Photoreceptor"/>
</dbReference>
<comment type="function">
    <text evidence="11">Photoreceptor which exists in two forms that are reversibly interconvertible by light: the R form that absorbs maximally in the red region of the spectrum and the FR form that absorbs maximally in the far-red region.</text>
</comment>
<dbReference type="Pfam" id="PF01590">
    <property type="entry name" value="GAF"/>
    <property type="match status" value="1"/>
</dbReference>
<dbReference type="SMART" id="SM00065">
    <property type="entry name" value="GAF"/>
    <property type="match status" value="1"/>
</dbReference>
<comment type="catalytic activity">
    <reaction evidence="1">
        <text>ATP + protein L-histidine = ADP + protein N-phospho-L-histidine.</text>
        <dbReference type="EC" id="2.7.13.3"/>
    </reaction>
</comment>
<evidence type="ECO:0000256" key="5">
    <source>
        <dbReference type="ARBA" id="ARBA00022553"/>
    </source>
</evidence>
<dbReference type="InterPro" id="IPR036097">
    <property type="entry name" value="HisK_dim/P_sf"/>
</dbReference>
<dbReference type="PANTHER" id="PTHR43304:SF1">
    <property type="entry name" value="PAC DOMAIN-CONTAINING PROTEIN"/>
    <property type="match status" value="1"/>
</dbReference>
<dbReference type="Gene3D" id="3.30.450.270">
    <property type="match status" value="1"/>
</dbReference>
<name>A0A480A3H2_9CYAN</name>
<dbReference type="InterPro" id="IPR001294">
    <property type="entry name" value="Phytochrome"/>
</dbReference>
<protein>
    <recommendedName>
        <fullName evidence="3">histidine kinase</fullName>
        <ecNumber evidence="3">2.7.13.3</ecNumber>
    </recommendedName>
</protein>
<dbReference type="Pfam" id="PF02518">
    <property type="entry name" value="HATPase_c"/>
    <property type="match status" value="1"/>
</dbReference>
<gene>
    <name evidence="14" type="ORF">SR1949_31710</name>
</gene>
<evidence type="ECO:0000313" key="14">
    <source>
        <dbReference type="EMBL" id="GCL38058.1"/>
    </source>
</evidence>
<dbReference type="Gene3D" id="3.30.450.40">
    <property type="match status" value="1"/>
</dbReference>